<feature type="region of interest" description="Disordered" evidence="7">
    <location>
        <begin position="306"/>
        <end position="332"/>
    </location>
</feature>
<evidence type="ECO:0000256" key="5">
    <source>
        <dbReference type="PROSITE-ProRule" id="PRU01240"/>
    </source>
</evidence>
<evidence type="ECO:0000259" key="8">
    <source>
        <dbReference type="Pfam" id="PF00082"/>
    </source>
</evidence>
<feature type="active site" description="Charge relay system" evidence="5">
    <location>
        <position position="148"/>
    </location>
</feature>
<dbReference type="Pfam" id="PF00082">
    <property type="entry name" value="Peptidase_S8"/>
    <property type="match status" value="1"/>
</dbReference>
<dbReference type="GO" id="GO:0016787">
    <property type="term" value="F:hydrolase activity"/>
    <property type="evidence" value="ECO:0007669"/>
    <property type="project" value="UniProtKB-KW"/>
</dbReference>
<dbReference type="InterPro" id="IPR015500">
    <property type="entry name" value="Peptidase_S8_subtilisin-rel"/>
</dbReference>
<dbReference type="CDD" id="cd07487">
    <property type="entry name" value="Peptidases_S8_1"/>
    <property type="match status" value="1"/>
</dbReference>
<dbReference type="InterPro" id="IPR050131">
    <property type="entry name" value="Peptidase_S8_subtilisin-like"/>
</dbReference>
<dbReference type="PANTHER" id="PTHR43806">
    <property type="entry name" value="PEPTIDASE S8"/>
    <property type="match status" value="1"/>
</dbReference>
<dbReference type="PRINTS" id="PR00723">
    <property type="entry name" value="SUBTILISIN"/>
</dbReference>
<keyword evidence="10" id="KW-1185">Reference proteome</keyword>
<feature type="domain" description="Peptidase S8/S53" evidence="8">
    <location>
        <begin position="139"/>
        <end position="416"/>
    </location>
</feature>
<accession>A0ABW5V877</accession>
<protein>
    <submittedName>
        <fullName evidence="9">S8 family peptidase</fullName>
        <ecNumber evidence="9">3.4.-.-</ecNumber>
    </submittedName>
</protein>
<keyword evidence="3 5" id="KW-0378">Hydrolase</keyword>
<comment type="similarity">
    <text evidence="1 5 6">Belongs to the peptidase S8 family.</text>
</comment>
<dbReference type="PROSITE" id="PS00137">
    <property type="entry name" value="SUBTILASE_HIS"/>
    <property type="match status" value="1"/>
</dbReference>
<evidence type="ECO:0000313" key="10">
    <source>
        <dbReference type="Proteomes" id="UP001597502"/>
    </source>
</evidence>
<dbReference type="EMBL" id="JBHUNA010000038">
    <property type="protein sequence ID" value="MFD2762191.1"/>
    <property type="molecule type" value="Genomic_DNA"/>
</dbReference>
<dbReference type="InterPro" id="IPR022398">
    <property type="entry name" value="Peptidase_S8_His-AS"/>
</dbReference>
<feature type="active site" description="Charge relay system" evidence="5">
    <location>
        <position position="180"/>
    </location>
</feature>
<comment type="caution">
    <text evidence="9">The sequence shown here is derived from an EMBL/GenBank/DDBJ whole genome shotgun (WGS) entry which is preliminary data.</text>
</comment>
<keyword evidence="4 5" id="KW-0720">Serine protease</keyword>
<dbReference type="InterPro" id="IPR000209">
    <property type="entry name" value="Peptidase_S8/S53_dom"/>
</dbReference>
<evidence type="ECO:0000256" key="4">
    <source>
        <dbReference type="ARBA" id="ARBA00022825"/>
    </source>
</evidence>
<organism evidence="9 10">
    <name type="scientific">Lentibacillus juripiscarius</name>
    <dbReference type="NCBI Taxonomy" id="257446"/>
    <lineage>
        <taxon>Bacteria</taxon>
        <taxon>Bacillati</taxon>
        <taxon>Bacillota</taxon>
        <taxon>Bacilli</taxon>
        <taxon>Bacillales</taxon>
        <taxon>Bacillaceae</taxon>
        <taxon>Lentibacillus</taxon>
    </lineage>
</organism>
<dbReference type="InterPro" id="IPR023828">
    <property type="entry name" value="Peptidase_S8_Ser-AS"/>
</dbReference>
<keyword evidence="2 5" id="KW-0645">Protease</keyword>
<evidence type="ECO:0000256" key="1">
    <source>
        <dbReference type="ARBA" id="ARBA00011073"/>
    </source>
</evidence>
<sequence>MLNLSMIELIRRKGRKFDKELKRQMVHFYRPFRFVPCFLHRPLESIRKRRKKLPVIINFHNDSYDFGLNDVKKAKCRGLREFPSISSCSAKLSVKNMEKLADKCSHINKIYHDRKVTALLDTATPSINADQLHENGLTGKDATIAVVDTGVHPHDDLKGRITGFKDFVNNKKDAYDDNGHGTHCAGDAAGDGASSDGKYKAPAPDANVVGVKVLNKMGAGSLSTVIEGVEWCIQNKAAHAINILSLSLGTNATESAEDDPVVKAVEAAWDNGLVVCVAAGNSGPEEQTIGSPGISPKIITVGAADDQDTTDRSDDTIADFSSRGPTIDGVTKPDLVTPGTNIISLRAPGSYIDRTNKMARVGENYFSLSGTSMATPICAGAAAQLLQNDQSLTPDQVKERLKNASEDLGQPPNVQGSGYLDTTKLV</sequence>
<dbReference type="SUPFAM" id="SSF52743">
    <property type="entry name" value="Subtilisin-like"/>
    <property type="match status" value="1"/>
</dbReference>
<reference evidence="10" key="1">
    <citation type="journal article" date="2019" name="Int. J. Syst. Evol. Microbiol.">
        <title>The Global Catalogue of Microorganisms (GCM) 10K type strain sequencing project: providing services to taxonomists for standard genome sequencing and annotation.</title>
        <authorList>
            <consortium name="The Broad Institute Genomics Platform"/>
            <consortium name="The Broad Institute Genome Sequencing Center for Infectious Disease"/>
            <person name="Wu L."/>
            <person name="Ma J."/>
        </authorList>
    </citation>
    <scope>NUCLEOTIDE SEQUENCE [LARGE SCALE GENOMIC DNA]</scope>
    <source>
        <strain evidence="10">TISTR 1535</strain>
    </source>
</reference>
<gene>
    <name evidence="9" type="ORF">ACFSUO_14630</name>
</gene>
<dbReference type="PROSITE" id="PS00138">
    <property type="entry name" value="SUBTILASE_SER"/>
    <property type="match status" value="1"/>
</dbReference>
<dbReference type="InterPro" id="IPR036852">
    <property type="entry name" value="Peptidase_S8/S53_dom_sf"/>
</dbReference>
<dbReference type="EC" id="3.4.-.-" evidence="9"/>
<evidence type="ECO:0000256" key="6">
    <source>
        <dbReference type="RuleBase" id="RU003355"/>
    </source>
</evidence>
<evidence type="ECO:0000313" key="9">
    <source>
        <dbReference type="EMBL" id="MFD2762191.1"/>
    </source>
</evidence>
<evidence type="ECO:0000256" key="3">
    <source>
        <dbReference type="ARBA" id="ARBA00022801"/>
    </source>
</evidence>
<feature type="active site" description="Charge relay system" evidence="5">
    <location>
        <position position="372"/>
    </location>
</feature>
<dbReference type="RefSeq" id="WP_382395435.1">
    <property type="nucleotide sequence ID" value="NZ_JBHUNA010000038.1"/>
</dbReference>
<dbReference type="PROSITE" id="PS00136">
    <property type="entry name" value="SUBTILASE_ASP"/>
    <property type="match status" value="1"/>
</dbReference>
<evidence type="ECO:0000256" key="7">
    <source>
        <dbReference type="SAM" id="MobiDB-lite"/>
    </source>
</evidence>
<proteinExistence type="inferred from homology"/>
<dbReference type="Gene3D" id="3.40.50.200">
    <property type="entry name" value="Peptidase S8/S53 domain"/>
    <property type="match status" value="1"/>
</dbReference>
<evidence type="ECO:0000256" key="2">
    <source>
        <dbReference type="ARBA" id="ARBA00022670"/>
    </source>
</evidence>
<name>A0ABW5V877_9BACI</name>
<dbReference type="PANTHER" id="PTHR43806:SF65">
    <property type="entry name" value="SERINE PROTEASE APRX"/>
    <property type="match status" value="1"/>
</dbReference>
<feature type="region of interest" description="Disordered" evidence="7">
    <location>
        <begin position="403"/>
        <end position="426"/>
    </location>
</feature>
<dbReference type="PROSITE" id="PS51892">
    <property type="entry name" value="SUBTILASE"/>
    <property type="match status" value="1"/>
</dbReference>
<dbReference type="Proteomes" id="UP001597502">
    <property type="component" value="Unassembled WGS sequence"/>
</dbReference>
<dbReference type="InterPro" id="IPR023827">
    <property type="entry name" value="Peptidase_S8_Asp-AS"/>
</dbReference>